<dbReference type="Gene3D" id="3.40.50.300">
    <property type="entry name" value="P-loop containing nucleotide triphosphate hydrolases"/>
    <property type="match status" value="1"/>
</dbReference>
<feature type="domain" description="SF3 helicase" evidence="5">
    <location>
        <begin position="169"/>
        <end position="324"/>
    </location>
</feature>
<sequence>MMVWIEEKRDIYTEEPEEPKKRRSRKEKEDDSTILTRRGQIEHFWEQQPFFYDESKIFWLWDLENKKWILSDEVNFLNSIQKKLGVETIEPKVKNELVEGFKQIGRLHKPKPIEKSWVQFKDKIYDLKNDKSFEATPEYFATNPIPWDIGKSEDTPTIDKLFSEWVGKEYKQNLYEIMAYNICIDKFMQRIFALCGGGSNGKGTFIKLNYRFLGKDNCVSSEIKALSENVFEPAVLYRKLLCVMGEVSYGDLKNSNQLKKLGGEDLISFQFKGKTPFTDENTATCICLTNSLPSTPDKSIGFYRKWLIIDFPNQFNDVNKNLIEEIPKIEFNNLAKKCLKILKEIYKSQKFTNEGDFEERMKRYEERSNPVMKFVEENCEEKSGEYFILREFTNECNEYLKSKHLRIMTANQIGKILRNEGFTVGNRTINNTSSVVILNLRLLKLLELSKSKTILYKEASGKNHSSGSLDSFDENQQNDEGNAKLF</sequence>
<keyword evidence="2" id="KW-0378">Hydrolase</keyword>
<evidence type="ECO:0000313" key="6">
    <source>
        <dbReference type="EMBL" id="KKN65931.1"/>
    </source>
</evidence>
<dbReference type="NCBIfam" id="TIGR01613">
    <property type="entry name" value="primase_Cterm"/>
    <property type="match status" value="1"/>
</dbReference>
<dbReference type="InterPro" id="IPR014015">
    <property type="entry name" value="Helicase_SF3_DNA-vir"/>
</dbReference>
<dbReference type="GO" id="GO:0016787">
    <property type="term" value="F:hydrolase activity"/>
    <property type="evidence" value="ECO:0007669"/>
    <property type="project" value="UniProtKB-KW"/>
</dbReference>
<dbReference type="AlphaFoldDB" id="A0A0F9UXL1"/>
<accession>A0A0F9UXL1</accession>
<feature type="region of interest" description="Disordered" evidence="4">
    <location>
        <begin position="461"/>
        <end position="486"/>
    </location>
</feature>
<organism evidence="6">
    <name type="scientific">marine sediment metagenome</name>
    <dbReference type="NCBI Taxonomy" id="412755"/>
    <lineage>
        <taxon>unclassified sequences</taxon>
        <taxon>metagenomes</taxon>
        <taxon>ecological metagenomes</taxon>
    </lineage>
</organism>
<evidence type="ECO:0000256" key="4">
    <source>
        <dbReference type="SAM" id="MobiDB-lite"/>
    </source>
</evidence>
<evidence type="ECO:0000256" key="1">
    <source>
        <dbReference type="ARBA" id="ARBA00022741"/>
    </source>
</evidence>
<keyword evidence="3" id="KW-0067">ATP-binding</keyword>
<dbReference type="SUPFAM" id="SSF52540">
    <property type="entry name" value="P-loop containing nucleoside triphosphate hydrolases"/>
    <property type="match status" value="1"/>
</dbReference>
<name>A0A0F9UXL1_9ZZZZ</name>
<dbReference type="InterPro" id="IPR027417">
    <property type="entry name" value="P-loop_NTPase"/>
</dbReference>
<dbReference type="PANTHER" id="PTHR35372:SF2">
    <property type="entry name" value="SF3 HELICASE DOMAIN-CONTAINING PROTEIN"/>
    <property type="match status" value="1"/>
</dbReference>
<evidence type="ECO:0000259" key="5">
    <source>
        <dbReference type="PROSITE" id="PS51206"/>
    </source>
</evidence>
<dbReference type="EMBL" id="LAZR01000513">
    <property type="protein sequence ID" value="KKN65931.1"/>
    <property type="molecule type" value="Genomic_DNA"/>
</dbReference>
<evidence type="ECO:0000256" key="2">
    <source>
        <dbReference type="ARBA" id="ARBA00022801"/>
    </source>
</evidence>
<evidence type="ECO:0000256" key="3">
    <source>
        <dbReference type="ARBA" id="ARBA00022840"/>
    </source>
</evidence>
<proteinExistence type="predicted"/>
<keyword evidence="1" id="KW-0547">Nucleotide-binding</keyword>
<dbReference type="PANTHER" id="PTHR35372">
    <property type="entry name" value="ATP BINDING PROTEIN-RELATED"/>
    <property type="match status" value="1"/>
</dbReference>
<dbReference type="PROSITE" id="PS51206">
    <property type="entry name" value="SF3_HELICASE_1"/>
    <property type="match status" value="1"/>
</dbReference>
<dbReference type="Pfam" id="PF19263">
    <property type="entry name" value="DUF5906"/>
    <property type="match status" value="1"/>
</dbReference>
<reference evidence="6" key="1">
    <citation type="journal article" date="2015" name="Nature">
        <title>Complex archaea that bridge the gap between prokaryotes and eukaryotes.</title>
        <authorList>
            <person name="Spang A."/>
            <person name="Saw J.H."/>
            <person name="Jorgensen S.L."/>
            <person name="Zaremba-Niedzwiedzka K."/>
            <person name="Martijn J."/>
            <person name="Lind A.E."/>
            <person name="van Eijk R."/>
            <person name="Schleper C."/>
            <person name="Guy L."/>
            <person name="Ettema T.J."/>
        </authorList>
    </citation>
    <scope>NUCLEOTIDE SEQUENCE</scope>
</reference>
<dbReference type="InterPro" id="IPR006500">
    <property type="entry name" value="Helicase_put_C_phage/plasmid"/>
</dbReference>
<dbReference type="InterPro" id="IPR045455">
    <property type="entry name" value="NrS-1_pol-like_helicase"/>
</dbReference>
<gene>
    <name evidence="6" type="ORF">LCGC14_0476340</name>
</gene>
<protein>
    <recommendedName>
        <fullName evidence="5">SF3 helicase domain-containing protein</fullName>
    </recommendedName>
</protein>
<comment type="caution">
    <text evidence="6">The sequence shown here is derived from an EMBL/GenBank/DDBJ whole genome shotgun (WGS) entry which is preliminary data.</text>
</comment>
<dbReference type="GO" id="GO:0005524">
    <property type="term" value="F:ATP binding"/>
    <property type="evidence" value="ECO:0007669"/>
    <property type="project" value="UniProtKB-KW"/>
</dbReference>
<dbReference type="InterPro" id="IPR051620">
    <property type="entry name" value="ORF904-like_C"/>
</dbReference>